<dbReference type="InterPro" id="IPR019613">
    <property type="entry name" value="DUF4198"/>
</dbReference>
<reference evidence="3" key="1">
    <citation type="journal article" date="2019" name="Int. J. Syst. Evol. Microbiol.">
        <title>The Global Catalogue of Microorganisms (GCM) 10K type strain sequencing project: providing services to taxonomists for standard genome sequencing and annotation.</title>
        <authorList>
            <consortium name="The Broad Institute Genomics Platform"/>
            <consortium name="The Broad Institute Genome Sequencing Center for Infectious Disease"/>
            <person name="Wu L."/>
            <person name="Ma J."/>
        </authorList>
    </citation>
    <scope>NUCLEOTIDE SEQUENCE [LARGE SCALE GENOMIC DNA]</scope>
    <source>
        <strain evidence="3">CCM 7491</strain>
    </source>
</reference>
<name>A0ABV7NMG4_9SPHN</name>
<evidence type="ECO:0000313" key="2">
    <source>
        <dbReference type="EMBL" id="MFC3443351.1"/>
    </source>
</evidence>
<feature type="chain" id="PRO_5045376839" evidence="1">
    <location>
        <begin position="31"/>
        <end position="220"/>
    </location>
</feature>
<feature type="signal peptide" evidence="1">
    <location>
        <begin position="1"/>
        <end position="30"/>
    </location>
</feature>
<protein>
    <submittedName>
        <fullName evidence="2">DUF4198 domain-containing protein</fullName>
    </submittedName>
</protein>
<accession>A0ABV7NMG4</accession>
<comment type="caution">
    <text evidence="2">The sequence shown here is derived from an EMBL/GenBank/DDBJ whole genome shotgun (WGS) entry which is preliminary data.</text>
</comment>
<organism evidence="2 3">
    <name type="scientific">Sphingobium rhizovicinum</name>
    <dbReference type="NCBI Taxonomy" id="432308"/>
    <lineage>
        <taxon>Bacteria</taxon>
        <taxon>Pseudomonadati</taxon>
        <taxon>Pseudomonadota</taxon>
        <taxon>Alphaproteobacteria</taxon>
        <taxon>Sphingomonadales</taxon>
        <taxon>Sphingomonadaceae</taxon>
        <taxon>Sphingobium</taxon>
    </lineage>
</organism>
<sequence length="220" mass="23584">MMVSGKTVATWGRAFLLATALLATGSAAQAHEIWVERDGAGPARIYLGEPGDVLPEGGDPEFEKLKAPRLVPASQAAQVRKTGYIEVAAPAGDVRVIDDSVFDPWGEEGKKQGVIYYARAGRAEAKAGLPLEIVPTAANADSFTLIRDGKPVPAAKLLVISPDKWSKSFTTDAQGRVTLPLKDKGRFILSATHEEKGDLTLRDQKVATLYHMATLTFVND</sequence>
<evidence type="ECO:0000313" key="3">
    <source>
        <dbReference type="Proteomes" id="UP001595681"/>
    </source>
</evidence>
<dbReference type="EMBL" id="JBHRVU010000005">
    <property type="protein sequence ID" value="MFC3443351.1"/>
    <property type="molecule type" value="Genomic_DNA"/>
</dbReference>
<keyword evidence="3" id="KW-1185">Reference proteome</keyword>
<keyword evidence="1" id="KW-0732">Signal</keyword>
<dbReference type="Proteomes" id="UP001595681">
    <property type="component" value="Unassembled WGS sequence"/>
</dbReference>
<proteinExistence type="predicted"/>
<evidence type="ECO:0000256" key="1">
    <source>
        <dbReference type="SAM" id="SignalP"/>
    </source>
</evidence>
<gene>
    <name evidence="2" type="ORF">ACFOKF_19545</name>
</gene>
<dbReference type="RefSeq" id="WP_380798062.1">
    <property type="nucleotide sequence ID" value="NZ_JBHRVU010000005.1"/>
</dbReference>
<dbReference type="Pfam" id="PF10670">
    <property type="entry name" value="DUF4198"/>
    <property type="match status" value="1"/>
</dbReference>